<evidence type="ECO:0000256" key="4">
    <source>
        <dbReference type="ARBA" id="ARBA00022801"/>
    </source>
</evidence>
<dbReference type="eggNOG" id="COG0557">
    <property type="taxonomic scope" value="Bacteria"/>
</dbReference>
<dbReference type="EC" id="3.1.13.1" evidence="7"/>
<feature type="domain" description="S1 motif" evidence="9">
    <location>
        <begin position="647"/>
        <end position="728"/>
    </location>
</feature>
<dbReference type="AlphaFoldDB" id="J0QSA6"/>
<feature type="compositionally biased region" description="Basic residues" evidence="8">
    <location>
        <begin position="742"/>
        <end position="761"/>
    </location>
</feature>
<dbReference type="STRING" id="1094558.ME5_01302"/>
<dbReference type="InterPro" id="IPR001900">
    <property type="entry name" value="RNase_II/R"/>
</dbReference>
<evidence type="ECO:0000313" key="10">
    <source>
        <dbReference type="EMBL" id="EJF88751.1"/>
    </source>
</evidence>
<dbReference type="GO" id="GO:0005829">
    <property type="term" value="C:cytosol"/>
    <property type="evidence" value="ECO:0007669"/>
    <property type="project" value="TreeGrafter"/>
</dbReference>
<evidence type="ECO:0000256" key="5">
    <source>
        <dbReference type="ARBA" id="ARBA00022839"/>
    </source>
</evidence>
<accession>J0QSA6</accession>
<name>J0QSA6_9HYPH</name>
<comment type="function">
    <text evidence="7">3'-5' exoribonuclease that releases 5'-nucleoside monophosphates and is involved in maturation of structured RNAs.</text>
</comment>
<dbReference type="HOGENOM" id="CLU_002333_7_1_5"/>
<feature type="region of interest" description="Disordered" evidence="8">
    <location>
        <begin position="1"/>
        <end position="22"/>
    </location>
</feature>
<dbReference type="SMART" id="SM00316">
    <property type="entry name" value="S1"/>
    <property type="match status" value="1"/>
</dbReference>
<evidence type="ECO:0000256" key="2">
    <source>
        <dbReference type="ARBA" id="ARBA00022490"/>
    </source>
</evidence>
<evidence type="ECO:0000256" key="8">
    <source>
        <dbReference type="SAM" id="MobiDB-lite"/>
    </source>
</evidence>
<dbReference type="GO" id="GO:0008859">
    <property type="term" value="F:exoribonuclease II activity"/>
    <property type="evidence" value="ECO:0007669"/>
    <property type="project" value="UniProtKB-UniRule"/>
</dbReference>
<evidence type="ECO:0000256" key="6">
    <source>
        <dbReference type="ARBA" id="ARBA00022884"/>
    </source>
</evidence>
<dbReference type="GO" id="GO:0003723">
    <property type="term" value="F:RNA binding"/>
    <property type="evidence" value="ECO:0007669"/>
    <property type="project" value="UniProtKB-UniRule"/>
</dbReference>
<dbReference type="OrthoDB" id="9764149at2"/>
<evidence type="ECO:0000256" key="3">
    <source>
        <dbReference type="ARBA" id="ARBA00022722"/>
    </source>
</evidence>
<dbReference type="InterPro" id="IPR003029">
    <property type="entry name" value="S1_domain"/>
</dbReference>
<comment type="caution">
    <text evidence="10">The sequence shown here is derived from an EMBL/GenBank/DDBJ whole genome shotgun (WGS) entry which is preliminary data.</text>
</comment>
<dbReference type="Proteomes" id="UP000008952">
    <property type="component" value="Unassembled WGS sequence"/>
</dbReference>
<comment type="subcellular location">
    <subcellularLocation>
        <location evidence="7">Cytoplasm</location>
    </subcellularLocation>
</comment>
<dbReference type="CDD" id="cd04471">
    <property type="entry name" value="S1_RNase_R"/>
    <property type="match status" value="1"/>
</dbReference>
<gene>
    <name evidence="7" type="primary">rnr</name>
    <name evidence="10" type="ORF">ME5_01302</name>
</gene>
<dbReference type="PANTHER" id="PTHR23355">
    <property type="entry name" value="RIBONUCLEASE"/>
    <property type="match status" value="1"/>
</dbReference>
<dbReference type="PATRIC" id="fig|1094558.3.peg.1403"/>
<dbReference type="SMART" id="SM00955">
    <property type="entry name" value="RNB"/>
    <property type="match status" value="1"/>
</dbReference>
<dbReference type="InterPro" id="IPR011805">
    <property type="entry name" value="RNase_R"/>
</dbReference>
<dbReference type="Pfam" id="PF00575">
    <property type="entry name" value="S1"/>
    <property type="match status" value="1"/>
</dbReference>
<dbReference type="InterPro" id="IPR012340">
    <property type="entry name" value="NA-bd_OB-fold"/>
</dbReference>
<dbReference type="GO" id="GO:0006402">
    <property type="term" value="P:mRNA catabolic process"/>
    <property type="evidence" value="ECO:0007669"/>
    <property type="project" value="TreeGrafter"/>
</dbReference>
<organism evidence="10 11">
    <name type="scientific">Bartonella tamiae Th239</name>
    <dbReference type="NCBI Taxonomy" id="1094558"/>
    <lineage>
        <taxon>Bacteria</taxon>
        <taxon>Pseudomonadati</taxon>
        <taxon>Pseudomonadota</taxon>
        <taxon>Alphaproteobacteria</taxon>
        <taxon>Hyphomicrobiales</taxon>
        <taxon>Bartonellaceae</taxon>
        <taxon>Bartonella</taxon>
    </lineage>
</organism>
<dbReference type="NCBIfam" id="TIGR00358">
    <property type="entry name" value="3_prime_RNase"/>
    <property type="match status" value="1"/>
</dbReference>
<dbReference type="SUPFAM" id="SSF50249">
    <property type="entry name" value="Nucleic acid-binding proteins"/>
    <property type="match status" value="2"/>
</dbReference>
<evidence type="ECO:0000259" key="9">
    <source>
        <dbReference type="PROSITE" id="PS50126"/>
    </source>
</evidence>
<dbReference type="InterPro" id="IPR050180">
    <property type="entry name" value="RNR_Ribonuclease"/>
</dbReference>
<dbReference type="EMBL" id="AIMB01000008">
    <property type="protein sequence ID" value="EJF88751.1"/>
    <property type="molecule type" value="Genomic_DNA"/>
</dbReference>
<keyword evidence="6 7" id="KW-0694">RNA-binding</keyword>
<dbReference type="PANTHER" id="PTHR23355:SF9">
    <property type="entry name" value="DIS3-LIKE EXONUCLEASE 2"/>
    <property type="match status" value="1"/>
</dbReference>
<dbReference type="NCBIfam" id="TIGR02063">
    <property type="entry name" value="RNase_R"/>
    <property type="match status" value="1"/>
</dbReference>
<dbReference type="PROSITE" id="PS50126">
    <property type="entry name" value="S1"/>
    <property type="match status" value="1"/>
</dbReference>
<evidence type="ECO:0000313" key="11">
    <source>
        <dbReference type="Proteomes" id="UP000008952"/>
    </source>
</evidence>
<dbReference type="PROSITE" id="PS01175">
    <property type="entry name" value="RIBONUCLEASE_II"/>
    <property type="match status" value="1"/>
</dbReference>
<dbReference type="Gene3D" id="2.40.50.140">
    <property type="entry name" value="Nucleic acid-binding proteins"/>
    <property type="match status" value="1"/>
</dbReference>
<dbReference type="InterPro" id="IPR004476">
    <property type="entry name" value="RNase_II/RNase_R"/>
</dbReference>
<keyword evidence="5 7" id="KW-0269">Exonuclease</keyword>
<dbReference type="Pfam" id="PF00773">
    <property type="entry name" value="RNB"/>
    <property type="match status" value="1"/>
</dbReference>
<keyword evidence="3 7" id="KW-0540">Nuclease</keyword>
<dbReference type="InterPro" id="IPR022966">
    <property type="entry name" value="RNase_II/R_CS"/>
</dbReference>
<keyword evidence="11" id="KW-1185">Reference proteome</keyword>
<evidence type="ECO:0000256" key="7">
    <source>
        <dbReference type="HAMAP-Rule" id="MF_01895"/>
    </source>
</evidence>
<proteinExistence type="inferred from homology"/>
<protein>
    <recommendedName>
        <fullName evidence="7">Ribonuclease R</fullName>
        <shortName evidence="7">RNase R</shortName>
        <ecNumber evidence="7">3.1.13.1</ecNumber>
    </recommendedName>
</protein>
<sequence length="761" mass="86060">MKRDSPPKKTKQKQALNEEKSLPSKQDIVTFLKDNPDLASKRDIAKAFNLKGDKRIWLKDMLRLLKDEGLISKNRKRVVVKNTLPPVSVLEIVKRDQDGAFIASPVDFKGTEQLFVIIHPNHHIRGSGIGVGERILAKIFKNKDSEGPQYSGRLIKKLDRTNHFEIGILRKTDTGHYRLQPIHRKASEIAIDDITHKEALPGDLVEVIIDRDHRYGLKQGRIHSVLGRIESEKSLSMIAIISHDIPHIFPKEVIDEVQTIQSVTLEGREDWRALDLITIDPSDAKDHDDAVHAVVDDDPNNLGGFILTIAIADVSTYVHSSTLLDKEAYKRGNSVYFPERVVPMLPERISNDLCSLREGEDRPALAVRIIIDANGRKRKHSFHRIMMRSSAKLSYQQAQAAIDGKGDEKTQPLLEKVLKPLWAAYFSLNQERNKRQPLELDIPEKKVLLDDEGRVKDVIVPPRLDAHKLIEEFMIQANVAAAEVLKKHNQPLIYRVHDQPSLAKQEALRDFLHSLGITLARGVDLTPARLNTILEKVADSSQQELVNQVVLRSQSQAEYTPHNIGHFGLHLHNYAHFTSPIRRYADLTVHRGLIKALKLGKDGIKDDQENELEDIARTISLKERRAIAAERDTVDRLIAHFLADKIGATFSGRISGVTKSGLFIALDRLGADGFIPISTLDSDYYHFDESRHALNGERGKKGYQLGDQVEIRLVEAQPIAGALRFEMLSPPRALSFSPVSYHKTKRHKGIKNRKNHKGRRR</sequence>
<feature type="region of interest" description="Disordered" evidence="8">
    <location>
        <begin position="741"/>
        <end position="761"/>
    </location>
</feature>
<comment type="similarity">
    <text evidence="7">Belongs to the RNR ribonuclease family. RNase R subfamily.</text>
</comment>
<keyword evidence="2 7" id="KW-0963">Cytoplasm</keyword>
<reference evidence="10 11" key="1">
    <citation type="submission" date="2012-03" db="EMBL/GenBank/DDBJ databases">
        <title>The Genome Sequence of Bartonella tamiae Th239.</title>
        <authorList>
            <consortium name="The Broad Institute Genome Sequencing Platform"/>
            <consortium name="The Broad Institute Genome Sequencing Center for Infectious Disease"/>
            <person name="Feldgarden M."/>
            <person name="Kirby J."/>
            <person name="Kosoy M."/>
            <person name="Birtles R."/>
            <person name="Probert W.S."/>
            <person name="Chiaraviglio L."/>
            <person name="Young S.K."/>
            <person name="Zeng Q."/>
            <person name="Gargeya S."/>
            <person name="Fitzgerald M."/>
            <person name="Haas B."/>
            <person name="Abouelleil A."/>
            <person name="Alvarado L."/>
            <person name="Arachchi H.M."/>
            <person name="Berlin A."/>
            <person name="Chapman S.B."/>
            <person name="Gearin G."/>
            <person name="Goldberg J."/>
            <person name="Griggs A."/>
            <person name="Gujja S."/>
            <person name="Hansen M."/>
            <person name="Heiman D."/>
            <person name="Howarth C."/>
            <person name="Larimer J."/>
            <person name="Lui A."/>
            <person name="MacDonald P.J.P."/>
            <person name="McCowen C."/>
            <person name="Montmayeur A."/>
            <person name="Murphy C."/>
            <person name="Neiman D."/>
            <person name="Pearson M."/>
            <person name="Priest M."/>
            <person name="Roberts A."/>
            <person name="Saif S."/>
            <person name="Shea T."/>
            <person name="Sisk P."/>
            <person name="Stolte C."/>
            <person name="Sykes S."/>
            <person name="Wortman J."/>
            <person name="Nusbaum C."/>
            <person name="Birren B."/>
        </authorList>
    </citation>
    <scope>NUCLEOTIDE SEQUENCE [LARGE SCALE GENOMIC DNA]</scope>
    <source>
        <strain evidence="10 11">Th239</strain>
    </source>
</reference>
<evidence type="ECO:0000256" key="1">
    <source>
        <dbReference type="ARBA" id="ARBA00001849"/>
    </source>
</evidence>
<dbReference type="RefSeq" id="WP_008039548.1">
    <property type="nucleotide sequence ID" value="NZ_JH725147.1"/>
</dbReference>
<comment type="catalytic activity">
    <reaction evidence="1 7">
        <text>Exonucleolytic cleavage in the 3'- to 5'-direction to yield nucleoside 5'-phosphates.</text>
        <dbReference type="EC" id="3.1.13.1"/>
    </reaction>
</comment>
<keyword evidence="4 7" id="KW-0378">Hydrolase</keyword>
<dbReference type="HAMAP" id="MF_01895">
    <property type="entry name" value="RNase_R"/>
    <property type="match status" value="1"/>
</dbReference>